<reference evidence="1 2" key="1">
    <citation type="submission" date="2018-09" db="EMBL/GenBank/DDBJ databases">
        <title>Comparative Genomic Analysis of Eight Novel Haloalkaliphilic Bacteriophages from Lake Elmenteita, Kenya.</title>
        <authorList>
            <person name="Akhwale J.K."/>
        </authorList>
    </citation>
    <scope>NUCLEOTIDE SEQUENCE [LARGE SCALE GENOMIC DNA]</scope>
</reference>
<proteinExistence type="predicted"/>
<dbReference type="Proteomes" id="UP000274199">
    <property type="component" value="Segment"/>
</dbReference>
<protein>
    <submittedName>
        <fullName evidence="1">Uncharacterized protein</fullName>
    </submittedName>
</protein>
<dbReference type="EMBL" id="MH884508">
    <property type="protein sequence ID" value="AYP68188.1"/>
    <property type="molecule type" value="Genomic_DNA"/>
</dbReference>
<evidence type="ECO:0000313" key="1">
    <source>
        <dbReference type="EMBL" id="AYP68188.1"/>
    </source>
</evidence>
<name>A0A3G3BVC6_9CAUD</name>
<gene>
    <name evidence="1" type="ORF">vBBcoS136_00056</name>
</gene>
<keyword evidence="2" id="KW-1185">Reference proteome</keyword>
<organism evidence="1 2">
    <name type="scientific">Bacillus phage vB_BcoS-136</name>
    <dbReference type="NCBI Taxonomy" id="2419619"/>
    <lineage>
        <taxon>Viruses</taxon>
        <taxon>Duplodnaviria</taxon>
        <taxon>Heunggongvirae</taxon>
        <taxon>Uroviricota</taxon>
        <taxon>Caudoviricetes</taxon>
        <taxon>Heleneionescovirinae</taxon>
        <taxon>Kenyattavirus</taxon>
        <taxon>Kenyattavirus kv136</taxon>
    </lineage>
</organism>
<sequence length="41" mass="4713">MMFSMIMFCSLMFFGATGLFLAEKSRKVSDFLEKVINIISK</sequence>
<evidence type="ECO:0000313" key="2">
    <source>
        <dbReference type="Proteomes" id="UP000274199"/>
    </source>
</evidence>
<accession>A0A3G3BVC6</accession>